<sequence length="421" mass="45512">MDPALEELRWRGLISNSTDLDALSEEFAKGPVTYYIGFDPTAPSLHIGHLVQLLTMRRLQQFGHRPLALVGGATGLIGDPRPTAERTLNSRETVGEWVQKIRGQIEPFLEFDGPAAARMVNNLDWTAPLSAIDFLRDIGKHFRVGRMLAKDAVSARLNSEAGISYTEFSYQILQALDFRELYRGYGCVLQIGGSDQWGNLTAGTDLIHRTEGVSAHALATPLITKADGTKFGKTEGGAVWLDPSMTSAYAFFQFWLNVEDAKIGDYLRVFSFRTREEIAALEASAAERPQAREGQRALARDLTSLVHGPKAMEQAEAAAAALFGGGDLTALDDGTLADALGQLPVARLPRVDHPVADLLVAAGLAPSKSAARRTLKEGGAYLNNAKVPGEDSTAGVADLLHGRWLVVRRGRKAIGAVELVD</sequence>
<dbReference type="EMBL" id="JBITLV010000007">
    <property type="protein sequence ID" value="MFI7589369.1"/>
    <property type="molecule type" value="Genomic_DNA"/>
</dbReference>
<dbReference type="Gene3D" id="1.10.240.10">
    <property type="entry name" value="Tyrosyl-Transfer RNA Synthetase"/>
    <property type="match status" value="1"/>
</dbReference>
<feature type="binding site" evidence="8">
    <location>
        <position position="170"/>
    </location>
    <ligand>
        <name>L-tyrosine</name>
        <dbReference type="ChEBI" id="CHEBI:58315"/>
    </ligand>
</feature>
<dbReference type="Pfam" id="PF00579">
    <property type="entry name" value="tRNA-synt_1b"/>
    <property type="match status" value="1"/>
</dbReference>
<dbReference type="GO" id="GO:0004831">
    <property type="term" value="F:tyrosine-tRNA ligase activity"/>
    <property type="evidence" value="ECO:0007669"/>
    <property type="project" value="UniProtKB-EC"/>
</dbReference>
<keyword evidence="8" id="KW-0963">Cytoplasm</keyword>
<feature type="binding site" evidence="8">
    <location>
        <position position="35"/>
    </location>
    <ligand>
        <name>L-tyrosine</name>
        <dbReference type="ChEBI" id="CHEBI:58315"/>
    </ligand>
</feature>
<dbReference type="SUPFAM" id="SSF52374">
    <property type="entry name" value="Nucleotidylyl transferase"/>
    <property type="match status" value="1"/>
</dbReference>
<keyword evidence="3 8" id="KW-0067">ATP-binding</keyword>
<evidence type="ECO:0000256" key="2">
    <source>
        <dbReference type="ARBA" id="ARBA00022741"/>
    </source>
</evidence>
<dbReference type="PROSITE" id="PS50889">
    <property type="entry name" value="S4"/>
    <property type="match status" value="1"/>
</dbReference>
<dbReference type="InterPro" id="IPR001412">
    <property type="entry name" value="aa-tRNA-synth_I_CS"/>
</dbReference>
<comment type="catalytic activity">
    <reaction evidence="7 8">
        <text>tRNA(Tyr) + L-tyrosine + ATP = L-tyrosyl-tRNA(Tyr) + AMP + diphosphate + H(+)</text>
        <dbReference type="Rhea" id="RHEA:10220"/>
        <dbReference type="Rhea" id="RHEA-COMP:9706"/>
        <dbReference type="Rhea" id="RHEA-COMP:9707"/>
        <dbReference type="ChEBI" id="CHEBI:15378"/>
        <dbReference type="ChEBI" id="CHEBI:30616"/>
        <dbReference type="ChEBI" id="CHEBI:33019"/>
        <dbReference type="ChEBI" id="CHEBI:58315"/>
        <dbReference type="ChEBI" id="CHEBI:78442"/>
        <dbReference type="ChEBI" id="CHEBI:78536"/>
        <dbReference type="ChEBI" id="CHEBI:456215"/>
        <dbReference type="EC" id="6.1.1.1"/>
    </reaction>
</comment>
<feature type="short sequence motif" description="'KMSKS' region" evidence="8">
    <location>
        <begin position="230"/>
        <end position="234"/>
    </location>
</feature>
<feature type="binding site" evidence="8">
    <location>
        <position position="174"/>
    </location>
    <ligand>
        <name>L-tyrosine</name>
        <dbReference type="ChEBI" id="CHEBI:58315"/>
    </ligand>
</feature>
<dbReference type="InterPro" id="IPR014729">
    <property type="entry name" value="Rossmann-like_a/b/a_fold"/>
</dbReference>
<dbReference type="EC" id="6.1.1.1" evidence="8"/>
<dbReference type="NCBIfam" id="TIGR00234">
    <property type="entry name" value="tyrS"/>
    <property type="match status" value="1"/>
</dbReference>
<accession>A0ABW8ASL3</accession>
<feature type="binding site" evidence="8">
    <location>
        <position position="233"/>
    </location>
    <ligand>
        <name>ATP</name>
        <dbReference type="ChEBI" id="CHEBI:30616"/>
    </ligand>
</feature>
<dbReference type="HAMAP" id="MF_02006">
    <property type="entry name" value="Tyr_tRNA_synth_type1"/>
    <property type="match status" value="1"/>
</dbReference>
<dbReference type="PANTHER" id="PTHR11766">
    <property type="entry name" value="TYROSYL-TRNA SYNTHETASE"/>
    <property type="match status" value="1"/>
</dbReference>
<evidence type="ECO:0000256" key="1">
    <source>
        <dbReference type="ARBA" id="ARBA00022598"/>
    </source>
</evidence>
<comment type="caution">
    <text evidence="11">The sequence shown here is derived from an EMBL/GenBank/DDBJ whole genome shotgun (WGS) entry which is preliminary data.</text>
</comment>
<dbReference type="InterPro" id="IPR024107">
    <property type="entry name" value="Tyr-tRNA-ligase_bac_1"/>
</dbReference>
<keyword evidence="2 8" id="KW-0547">Nucleotide-binding</keyword>
<feature type="short sequence motif" description="'HIGH' region" evidence="8">
    <location>
        <begin position="40"/>
        <end position="49"/>
    </location>
</feature>
<dbReference type="PROSITE" id="PS00178">
    <property type="entry name" value="AA_TRNA_LIGASE_I"/>
    <property type="match status" value="1"/>
</dbReference>
<dbReference type="SUPFAM" id="SSF55174">
    <property type="entry name" value="Alpha-L RNA-binding motif"/>
    <property type="match status" value="1"/>
</dbReference>
<evidence type="ECO:0000256" key="3">
    <source>
        <dbReference type="ARBA" id="ARBA00022840"/>
    </source>
</evidence>
<dbReference type="InterPro" id="IPR002305">
    <property type="entry name" value="aa-tRNA-synth_Ic"/>
</dbReference>
<evidence type="ECO:0000313" key="12">
    <source>
        <dbReference type="Proteomes" id="UP001612915"/>
    </source>
</evidence>
<dbReference type="Gene3D" id="3.10.290.10">
    <property type="entry name" value="RNA-binding S4 domain"/>
    <property type="match status" value="1"/>
</dbReference>
<dbReference type="Gene3D" id="3.40.50.620">
    <property type="entry name" value="HUPs"/>
    <property type="match status" value="1"/>
</dbReference>
<dbReference type="InterPro" id="IPR002307">
    <property type="entry name" value="Tyr-tRNA-ligase"/>
</dbReference>
<dbReference type="PRINTS" id="PR01040">
    <property type="entry name" value="TRNASYNTHTYR"/>
</dbReference>
<evidence type="ECO:0000259" key="10">
    <source>
        <dbReference type="Pfam" id="PF22421"/>
    </source>
</evidence>
<dbReference type="InterPro" id="IPR024088">
    <property type="entry name" value="Tyr-tRNA-ligase_bac-type"/>
</dbReference>
<protein>
    <recommendedName>
        <fullName evidence="8">Tyrosine--tRNA ligase</fullName>
        <ecNumber evidence="8">6.1.1.1</ecNumber>
    </recommendedName>
    <alternativeName>
        <fullName evidence="8">Tyrosyl-tRNA synthetase</fullName>
        <shortName evidence="8">TyrRS</shortName>
    </alternativeName>
</protein>
<keyword evidence="1 8" id="KW-0436">Ligase</keyword>
<organism evidence="11 12">
    <name type="scientific">Spongisporangium articulatum</name>
    <dbReference type="NCBI Taxonomy" id="3362603"/>
    <lineage>
        <taxon>Bacteria</taxon>
        <taxon>Bacillati</taxon>
        <taxon>Actinomycetota</taxon>
        <taxon>Actinomycetes</taxon>
        <taxon>Kineosporiales</taxon>
        <taxon>Kineosporiaceae</taxon>
        <taxon>Spongisporangium</taxon>
    </lineage>
</organism>
<comment type="subunit">
    <text evidence="8">Homodimer.</text>
</comment>
<name>A0ABW8ASL3_9ACTN</name>
<keyword evidence="12" id="KW-1185">Reference proteome</keyword>
<dbReference type="InterPro" id="IPR054608">
    <property type="entry name" value="SYY-like_C"/>
</dbReference>
<proteinExistence type="inferred from homology"/>
<comment type="function">
    <text evidence="8">Catalyzes the attachment of tyrosine to tRNA(Tyr) in a two-step reaction: tyrosine is first activated by ATP to form Tyr-AMP and then transferred to the acceptor end of tRNA(Tyr).</text>
</comment>
<gene>
    <name evidence="8 11" type="primary">tyrS</name>
    <name evidence="11" type="ORF">ACIB24_20080</name>
</gene>
<evidence type="ECO:0000256" key="4">
    <source>
        <dbReference type="ARBA" id="ARBA00022884"/>
    </source>
</evidence>
<evidence type="ECO:0000313" key="11">
    <source>
        <dbReference type="EMBL" id="MFI7589369.1"/>
    </source>
</evidence>
<feature type="domain" description="Tyrosine--tRNA ligase SYY-like C-terminal" evidence="10">
    <location>
        <begin position="338"/>
        <end position="412"/>
    </location>
</feature>
<dbReference type="RefSeq" id="WP_398284127.1">
    <property type="nucleotide sequence ID" value="NZ_JBITLV010000007.1"/>
</dbReference>
<dbReference type="PANTHER" id="PTHR11766:SF0">
    <property type="entry name" value="TYROSINE--TRNA LIGASE, MITOCHONDRIAL"/>
    <property type="match status" value="1"/>
</dbReference>
<evidence type="ECO:0000256" key="5">
    <source>
        <dbReference type="ARBA" id="ARBA00022917"/>
    </source>
</evidence>
<dbReference type="CDD" id="cd00805">
    <property type="entry name" value="TyrRS_core"/>
    <property type="match status" value="1"/>
</dbReference>
<comment type="similarity">
    <text evidence="8">Belongs to the class-I aminoacyl-tRNA synthetase family. TyrS type 1 subfamily.</text>
</comment>
<evidence type="ECO:0000256" key="7">
    <source>
        <dbReference type="ARBA" id="ARBA00048248"/>
    </source>
</evidence>
<reference evidence="11 12" key="1">
    <citation type="submission" date="2024-10" db="EMBL/GenBank/DDBJ databases">
        <title>The Natural Products Discovery Center: Release of the First 8490 Sequenced Strains for Exploring Actinobacteria Biosynthetic Diversity.</title>
        <authorList>
            <person name="Kalkreuter E."/>
            <person name="Kautsar S.A."/>
            <person name="Yang D."/>
            <person name="Bader C.D."/>
            <person name="Teijaro C.N."/>
            <person name="Fluegel L."/>
            <person name="Davis C.M."/>
            <person name="Simpson J.R."/>
            <person name="Lauterbach L."/>
            <person name="Steele A.D."/>
            <person name="Gui C."/>
            <person name="Meng S."/>
            <person name="Li G."/>
            <person name="Viehrig K."/>
            <person name="Ye F."/>
            <person name="Su P."/>
            <person name="Kiefer A.F."/>
            <person name="Nichols A."/>
            <person name="Cepeda A.J."/>
            <person name="Yan W."/>
            <person name="Fan B."/>
            <person name="Jiang Y."/>
            <person name="Adhikari A."/>
            <person name="Zheng C.-J."/>
            <person name="Schuster L."/>
            <person name="Cowan T.M."/>
            <person name="Smanski M.J."/>
            <person name="Chevrette M.G."/>
            <person name="De Carvalho L.P.S."/>
            <person name="Shen B."/>
        </authorList>
    </citation>
    <scope>NUCLEOTIDE SEQUENCE [LARGE SCALE GENOMIC DNA]</scope>
    <source>
        <strain evidence="11 12">NPDC049639</strain>
    </source>
</reference>
<evidence type="ECO:0000256" key="6">
    <source>
        <dbReference type="ARBA" id="ARBA00023146"/>
    </source>
</evidence>
<evidence type="ECO:0000256" key="9">
    <source>
        <dbReference type="PROSITE-ProRule" id="PRU00182"/>
    </source>
</evidence>
<comment type="subcellular location">
    <subcellularLocation>
        <location evidence="8">Cytoplasm</location>
    </subcellularLocation>
</comment>
<dbReference type="InterPro" id="IPR036986">
    <property type="entry name" value="S4_RNA-bd_sf"/>
</dbReference>
<keyword evidence="6 8" id="KW-0030">Aminoacyl-tRNA synthetase</keyword>
<evidence type="ECO:0000256" key="8">
    <source>
        <dbReference type="HAMAP-Rule" id="MF_02006"/>
    </source>
</evidence>
<dbReference type="Pfam" id="PF22421">
    <property type="entry name" value="SYY_C-terminal"/>
    <property type="match status" value="1"/>
</dbReference>
<keyword evidence="4 9" id="KW-0694">RNA-binding</keyword>
<dbReference type="Proteomes" id="UP001612915">
    <property type="component" value="Unassembled WGS sequence"/>
</dbReference>
<keyword evidence="5 8" id="KW-0648">Protein biosynthesis</keyword>